<evidence type="ECO:0000259" key="2">
    <source>
        <dbReference type="PROSITE" id="PS50181"/>
    </source>
</evidence>
<evidence type="ECO:0000313" key="4">
    <source>
        <dbReference type="Proteomes" id="UP000193067"/>
    </source>
</evidence>
<accession>A0A1Y2J5P2</accession>
<name>A0A1Y2J5P2_TRAC3</name>
<reference evidence="3 4" key="1">
    <citation type="journal article" date="2015" name="Biotechnol. Biofuels">
        <title>Enhanced degradation of softwood versus hardwood by the white-rot fungus Pycnoporus coccineus.</title>
        <authorList>
            <person name="Couturier M."/>
            <person name="Navarro D."/>
            <person name="Chevret D."/>
            <person name="Henrissat B."/>
            <person name="Piumi F."/>
            <person name="Ruiz-Duenas F.J."/>
            <person name="Martinez A.T."/>
            <person name="Grigoriev I.V."/>
            <person name="Riley R."/>
            <person name="Lipzen A."/>
            <person name="Berrin J.G."/>
            <person name="Master E.R."/>
            <person name="Rosso M.N."/>
        </authorList>
    </citation>
    <scope>NUCLEOTIDE SEQUENCE [LARGE SCALE GENOMIC DNA]</scope>
    <source>
        <strain evidence="3 4">BRFM310</strain>
    </source>
</reference>
<dbReference type="PROSITE" id="PS50181">
    <property type="entry name" value="FBOX"/>
    <property type="match status" value="1"/>
</dbReference>
<evidence type="ECO:0000256" key="1">
    <source>
        <dbReference type="SAM" id="MobiDB-lite"/>
    </source>
</evidence>
<dbReference type="Pfam" id="PF00646">
    <property type="entry name" value="F-box"/>
    <property type="match status" value="1"/>
</dbReference>
<gene>
    <name evidence="3" type="ORF">PYCCODRAFT_1462922</name>
</gene>
<protein>
    <recommendedName>
        <fullName evidence="2">F-box domain-containing protein</fullName>
    </recommendedName>
</protein>
<dbReference type="InterPro" id="IPR001810">
    <property type="entry name" value="F-box_dom"/>
</dbReference>
<sequence length="559" mass="63221">MGSDQVCLLCGIREPCGPTWWGSEQRRAAEEIAQEILNLPGSLDISADELTSILQAKVFAVELGSVDTVIPNYTVREAVDYGCDHDSIAIGHFDRSGGYQLCRHHGRSLHPSGDGVEVRRVRSSVGGGLFGESVKIERGERIVDRNKTTDCGLWAQDSWAYSCNLWIHAACWTYLLEWLDCPLPPRDGRNGRPLDFAGEFYEIASTRQDRRLSWRGSLPCINYGGTLKAFDEGDQYQDCILGPRRGVKHLRRALKEGLRDERLIPAVLKDCRFWMFVRPDLWPRAPLPGPYDPNPIAAVSNIAPQPQAAICRLPNELLPELLEHVQLADVFSLASTCKDLYTRVLDRTTLVFTVRHAMANLSSPLLWIMPVASLREEWLAACEAMETWMPPQPPRPPTFAGVEFPEDDEEDEEYVPSDSFEESDLSSTTDEEFASERYSEDEDGSLEEPVTDDEDEGLKGNLTDVPVPIPPNPTTLPLPALPLFDPMFPLLTFLRAYRHSDSMRSRRRRWELVKQWDVLFANYRRDGWERDEDMCLPGTTWALDAKGNLRCQCSEHGKL</sequence>
<proteinExistence type="predicted"/>
<dbReference type="AlphaFoldDB" id="A0A1Y2J5P2"/>
<dbReference type="EMBL" id="KZ084086">
    <property type="protein sequence ID" value="OSD08729.1"/>
    <property type="molecule type" value="Genomic_DNA"/>
</dbReference>
<organism evidence="3 4">
    <name type="scientific">Trametes coccinea (strain BRFM310)</name>
    <name type="common">Pycnoporus coccineus</name>
    <dbReference type="NCBI Taxonomy" id="1353009"/>
    <lineage>
        <taxon>Eukaryota</taxon>
        <taxon>Fungi</taxon>
        <taxon>Dikarya</taxon>
        <taxon>Basidiomycota</taxon>
        <taxon>Agaricomycotina</taxon>
        <taxon>Agaricomycetes</taxon>
        <taxon>Polyporales</taxon>
        <taxon>Polyporaceae</taxon>
        <taxon>Trametes</taxon>
    </lineage>
</organism>
<dbReference type="Proteomes" id="UP000193067">
    <property type="component" value="Unassembled WGS sequence"/>
</dbReference>
<evidence type="ECO:0000313" key="3">
    <source>
        <dbReference type="EMBL" id="OSD08729.1"/>
    </source>
</evidence>
<dbReference type="OrthoDB" id="2751369at2759"/>
<keyword evidence="4" id="KW-1185">Reference proteome</keyword>
<feature type="compositionally biased region" description="Acidic residues" evidence="1">
    <location>
        <begin position="404"/>
        <end position="456"/>
    </location>
</feature>
<feature type="domain" description="F-box" evidence="2">
    <location>
        <begin position="307"/>
        <end position="355"/>
    </location>
</feature>
<feature type="region of interest" description="Disordered" evidence="1">
    <location>
        <begin position="389"/>
        <end position="459"/>
    </location>
</feature>